<dbReference type="InterPro" id="IPR027948">
    <property type="entry name" value="DUF4436"/>
</dbReference>
<evidence type="ECO:0000313" key="3">
    <source>
        <dbReference type="Proteomes" id="UP000298390"/>
    </source>
</evidence>
<dbReference type="AlphaFoldDB" id="A0A4Y9YZA2"/>
<feature type="transmembrane region" description="Helical" evidence="1">
    <location>
        <begin position="484"/>
        <end position="506"/>
    </location>
</feature>
<feature type="transmembrane region" description="Helical" evidence="1">
    <location>
        <begin position="277"/>
        <end position="303"/>
    </location>
</feature>
<dbReference type="Proteomes" id="UP000298390">
    <property type="component" value="Unassembled WGS sequence"/>
</dbReference>
<feature type="transmembrane region" description="Helical" evidence="1">
    <location>
        <begin position="740"/>
        <end position="759"/>
    </location>
</feature>
<evidence type="ECO:0000313" key="2">
    <source>
        <dbReference type="EMBL" id="TFY67906.1"/>
    </source>
</evidence>
<dbReference type="Pfam" id="PF14494">
    <property type="entry name" value="DUF4436"/>
    <property type="match status" value="1"/>
</dbReference>
<reference evidence="2 3" key="1">
    <citation type="submission" date="2019-01" db="EMBL/GenBank/DDBJ databases">
        <title>Genome sequencing of the rare red list fungi Fomitopsis rosea.</title>
        <authorList>
            <person name="Buettner E."/>
            <person name="Kellner H."/>
        </authorList>
    </citation>
    <scope>NUCLEOTIDE SEQUENCE [LARGE SCALE GENOMIC DNA]</scope>
    <source>
        <strain evidence="2 3">DSM 105464</strain>
    </source>
</reference>
<gene>
    <name evidence="2" type="ORF">EVJ58_g1315</name>
</gene>
<keyword evidence="1" id="KW-0812">Transmembrane</keyword>
<sequence length="823" mass="90888">MSSSVLGGGNFPNMNHLPPSHRRRHIVVADGWNKCYSGDRLAQHEILAQAEVEIEAIPESRAQVVSLPREEIRASALRWGGFRATQILDADIQQETSLWVGLDAHLVSVDSEEQSITIDWIVFCYCPHGASASTPACPDVYIYFDQNLLRNSSTSTTDNEKPGPLFLLNAADYVANHNTTNPDYRYNSPQFRTELIMTAFYRGSRSSQSYPFDRYTSTLVLFAQSVSDNSTIPIGFGYTGGVAVGFNAKLDIYESGDFAHDVAIKNLIVTRGQVIRIYALTIVIAMWMITITFVLACIVSVFFGKGVRRGLGAASPDIVCIHLFADHDAWCTEWFRCRYRWVLQRFTLPDVAHVAFQISLRFSIRVIELRQRNMAQAVTFPTVIDLTHRHPARAGTAPTPALGSDTLLVSAERAQTLPAFQQFDPYGLNDTPLTTPDSVIKLPVSPNDDTDLPTASSPSKRPSRLKLSMEYLIRAVIAFVDRHWIIVSSVFILVLVCTSIAVGWTLRLGTFKGVQVLDSFLVEDPVWVKLDANLISVDSDSQSITLDWFLYYTCPDGASPSTSDCPDVNIYFDQNLLRGDSSTTTANNEKPTPIFSINATDYAAYNANSTPDFRVSSPQFRTQVAMTDFYYGGRSAQSYPFDKYTSTLVFFAQSVSDNSTVPIGIGTTNGIAVGFNAKLDTNTSGLAAHDVSIKNLVVTRGQVIRMYALLIVIAIWMITITFIMACIVSVFFGKGVRGDVLVLPVATLFAFTQLRGTMPGAPNGFGADIDFVGILPCLALLTFSSIFMSAVFLFRNPEENSPRWQRWRALAQPGEKSQAALPV</sequence>
<comment type="caution">
    <text evidence="2">The sequence shown here is derived from an EMBL/GenBank/DDBJ whole genome shotgun (WGS) entry which is preliminary data.</text>
</comment>
<feature type="transmembrane region" description="Helical" evidence="1">
    <location>
        <begin position="771"/>
        <end position="794"/>
    </location>
</feature>
<dbReference type="EMBL" id="SEKV01000042">
    <property type="protein sequence ID" value="TFY67906.1"/>
    <property type="molecule type" value="Genomic_DNA"/>
</dbReference>
<keyword evidence="1" id="KW-0472">Membrane</keyword>
<dbReference type="STRING" id="34475.A0A4Y9YZA2"/>
<name>A0A4Y9YZA2_9APHY</name>
<keyword evidence="1" id="KW-1133">Transmembrane helix</keyword>
<protein>
    <recommendedName>
        <fullName evidence="4">Transmembrane protein</fullName>
    </recommendedName>
</protein>
<organism evidence="2 3">
    <name type="scientific">Rhodofomes roseus</name>
    <dbReference type="NCBI Taxonomy" id="34475"/>
    <lineage>
        <taxon>Eukaryota</taxon>
        <taxon>Fungi</taxon>
        <taxon>Dikarya</taxon>
        <taxon>Basidiomycota</taxon>
        <taxon>Agaricomycotina</taxon>
        <taxon>Agaricomycetes</taxon>
        <taxon>Polyporales</taxon>
        <taxon>Rhodofomes</taxon>
    </lineage>
</organism>
<feature type="transmembrane region" description="Helical" evidence="1">
    <location>
        <begin position="706"/>
        <end position="733"/>
    </location>
</feature>
<accession>A0A4Y9YZA2</accession>
<evidence type="ECO:0000256" key="1">
    <source>
        <dbReference type="SAM" id="Phobius"/>
    </source>
</evidence>
<proteinExistence type="predicted"/>
<evidence type="ECO:0008006" key="4">
    <source>
        <dbReference type="Google" id="ProtNLM"/>
    </source>
</evidence>